<keyword evidence="3" id="KW-0540">Nuclease</keyword>
<reference evidence="8" key="2">
    <citation type="submission" date="2022-01" db="EMBL/GenBank/DDBJ databases">
        <authorList>
            <person name="Yamashiro T."/>
            <person name="Shiraishi A."/>
            <person name="Satake H."/>
            <person name="Nakayama K."/>
        </authorList>
    </citation>
    <scope>NUCLEOTIDE SEQUENCE</scope>
</reference>
<evidence type="ECO:0000313" key="9">
    <source>
        <dbReference type="Proteomes" id="UP001151760"/>
    </source>
</evidence>
<sequence>MDLMNQVCKPYLDKFVIVFIDHILTYSRSEKEYEEHLKLILEFPKKEELYAKFSKCIHVDPAKIESIKDSATPMTPTEIRQFLEGMENLVVYCNASHKGLGAVLMQKENVIAYASCLLKVHEEN</sequence>
<keyword evidence="4" id="KW-0255">Endonuclease</keyword>
<comment type="caution">
    <text evidence="8">The sequence shown here is derived from an EMBL/GenBank/DDBJ whole genome shotgun (WGS) entry which is preliminary data.</text>
</comment>
<evidence type="ECO:0000259" key="7">
    <source>
        <dbReference type="Pfam" id="PF17917"/>
    </source>
</evidence>
<organism evidence="8 9">
    <name type="scientific">Tanacetum coccineum</name>
    <dbReference type="NCBI Taxonomy" id="301880"/>
    <lineage>
        <taxon>Eukaryota</taxon>
        <taxon>Viridiplantae</taxon>
        <taxon>Streptophyta</taxon>
        <taxon>Embryophyta</taxon>
        <taxon>Tracheophyta</taxon>
        <taxon>Spermatophyta</taxon>
        <taxon>Magnoliopsida</taxon>
        <taxon>eudicotyledons</taxon>
        <taxon>Gunneridae</taxon>
        <taxon>Pentapetalae</taxon>
        <taxon>asterids</taxon>
        <taxon>campanulids</taxon>
        <taxon>Asterales</taxon>
        <taxon>Asteraceae</taxon>
        <taxon>Asteroideae</taxon>
        <taxon>Anthemideae</taxon>
        <taxon>Anthemidinae</taxon>
        <taxon>Tanacetum</taxon>
    </lineage>
</organism>
<keyword evidence="9" id="KW-1185">Reference proteome</keyword>
<dbReference type="GO" id="GO:0003964">
    <property type="term" value="F:RNA-directed DNA polymerase activity"/>
    <property type="evidence" value="ECO:0007669"/>
    <property type="project" value="UniProtKB-KW"/>
</dbReference>
<keyword evidence="6 8" id="KW-0695">RNA-directed DNA polymerase</keyword>
<evidence type="ECO:0000256" key="4">
    <source>
        <dbReference type="ARBA" id="ARBA00022759"/>
    </source>
</evidence>
<proteinExistence type="predicted"/>
<evidence type="ECO:0000256" key="5">
    <source>
        <dbReference type="ARBA" id="ARBA00022801"/>
    </source>
</evidence>
<feature type="domain" description="Reverse transcriptase RNase H-like" evidence="7">
    <location>
        <begin position="88"/>
        <end position="124"/>
    </location>
</feature>
<evidence type="ECO:0000256" key="6">
    <source>
        <dbReference type="ARBA" id="ARBA00022918"/>
    </source>
</evidence>
<evidence type="ECO:0000256" key="2">
    <source>
        <dbReference type="ARBA" id="ARBA00022695"/>
    </source>
</evidence>
<gene>
    <name evidence="8" type="ORF">Tco_1005367</name>
</gene>
<protein>
    <submittedName>
        <fullName evidence="8">Reverse transcriptase domain-containing protein</fullName>
    </submittedName>
</protein>
<reference evidence="8" key="1">
    <citation type="journal article" date="2022" name="Int. J. Mol. Sci.">
        <title>Draft Genome of Tanacetum Coccineum: Genomic Comparison of Closely Related Tanacetum-Family Plants.</title>
        <authorList>
            <person name="Yamashiro T."/>
            <person name="Shiraishi A."/>
            <person name="Nakayama K."/>
            <person name="Satake H."/>
        </authorList>
    </citation>
    <scope>NUCLEOTIDE SEQUENCE</scope>
</reference>
<accession>A0ABQ5FFR1</accession>
<dbReference type="EMBL" id="BQNB010017322">
    <property type="protein sequence ID" value="GJT61834.1"/>
    <property type="molecule type" value="Genomic_DNA"/>
</dbReference>
<dbReference type="InterPro" id="IPR043502">
    <property type="entry name" value="DNA/RNA_pol_sf"/>
</dbReference>
<evidence type="ECO:0000256" key="3">
    <source>
        <dbReference type="ARBA" id="ARBA00022722"/>
    </source>
</evidence>
<dbReference type="InterPro" id="IPR053134">
    <property type="entry name" value="RNA-dir_DNA_polymerase"/>
</dbReference>
<dbReference type="Gene3D" id="3.30.70.270">
    <property type="match status" value="1"/>
</dbReference>
<name>A0ABQ5FFR1_9ASTR</name>
<keyword evidence="2" id="KW-0548">Nucleotidyltransferase</keyword>
<dbReference type="InterPro" id="IPR041373">
    <property type="entry name" value="RT_RNaseH"/>
</dbReference>
<keyword evidence="1" id="KW-0808">Transferase</keyword>
<dbReference type="PANTHER" id="PTHR24559:SF427">
    <property type="entry name" value="RNA-DIRECTED DNA POLYMERASE"/>
    <property type="match status" value="1"/>
</dbReference>
<dbReference type="Pfam" id="PF17917">
    <property type="entry name" value="RT_RNaseH"/>
    <property type="match status" value="1"/>
</dbReference>
<dbReference type="SUPFAM" id="SSF56672">
    <property type="entry name" value="DNA/RNA polymerases"/>
    <property type="match status" value="1"/>
</dbReference>
<dbReference type="PANTHER" id="PTHR24559">
    <property type="entry name" value="TRANSPOSON TY3-I GAG-POL POLYPROTEIN"/>
    <property type="match status" value="1"/>
</dbReference>
<evidence type="ECO:0000313" key="8">
    <source>
        <dbReference type="EMBL" id="GJT61834.1"/>
    </source>
</evidence>
<dbReference type="InterPro" id="IPR043128">
    <property type="entry name" value="Rev_trsase/Diguanyl_cyclase"/>
</dbReference>
<keyword evidence="5" id="KW-0378">Hydrolase</keyword>
<evidence type="ECO:0000256" key="1">
    <source>
        <dbReference type="ARBA" id="ARBA00022679"/>
    </source>
</evidence>
<dbReference type="Proteomes" id="UP001151760">
    <property type="component" value="Unassembled WGS sequence"/>
</dbReference>